<proteinExistence type="predicted"/>
<evidence type="ECO:0000313" key="2">
    <source>
        <dbReference type="Proteomes" id="UP000092445"/>
    </source>
</evidence>
<protein>
    <submittedName>
        <fullName evidence="1">Uncharacterized protein</fullName>
    </submittedName>
</protein>
<organism evidence="1 2">
    <name type="scientific">Glossina pallidipes</name>
    <name type="common">Tsetse fly</name>
    <dbReference type="NCBI Taxonomy" id="7398"/>
    <lineage>
        <taxon>Eukaryota</taxon>
        <taxon>Metazoa</taxon>
        <taxon>Ecdysozoa</taxon>
        <taxon>Arthropoda</taxon>
        <taxon>Hexapoda</taxon>
        <taxon>Insecta</taxon>
        <taxon>Pterygota</taxon>
        <taxon>Neoptera</taxon>
        <taxon>Endopterygota</taxon>
        <taxon>Diptera</taxon>
        <taxon>Brachycera</taxon>
        <taxon>Muscomorpha</taxon>
        <taxon>Hippoboscoidea</taxon>
        <taxon>Glossinidae</taxon>
        <taxon>Glossina</taxon>
    </lineage>
</organism>
<reference evidence="1" key="2">
    <citation type="submission" date="2020-05" db="UniProtKB">
        <authorList>
            <consortium name="EnsemblMetazoa"/>
        </authorList>
    </citation>
    <scope>IDENTIFICATION</scope>
    <source>
        <strain evidence="1">IAEA</strain>
    </source>
</reference>
<dbReference type="AlphaFoldDB" id="A0A1B0AEH4"/>
<name>A0A1B0AEH4_GLOPL</name>
<dbReference type="Proteomes" id="UP000092445">
    <property type="component" value="Unassembled WGS sequence"/>
</dbReference>
<accession>A0A1B0AEH4</accession>
<dbReference type="VEuPathDB" id="VectorBase:GPAI043178"/>
<sequence length="77" mass="8798">MLTAAVININSNNSIRVSCVYINILKHDQTSELVFYGGFYKPDDTIEYHRIAKWKPTDAVEDTNFGSDELKSLKARM</sequence>
<dbReference type="EnsemblMetazoa" id="GPAI043178-RA">
    <property type="protein sequence ID" value="GPAI043178-PA"/>
    <property type="gene ID" value="GPAI043178"/>
</dbReference>
<keyword evidence="2" id="KW-1185">Reference proteome</keyword>
<reference evidence="2" key="1">
    <citation type="submission" date="2014-03" db="EMBL/GenBank/DDBJ databases">
        <authorList>
            <person name="Aksoy S."/>
            <person name="Warren W."/>
            <person name="Wilson R.K."/>
        </authorList>
    </citation>
    <scope>NUCLEOTIDE SEQUENCE [LARGE SCALE GENOMIC DNA]</scope>
    <source>
        <strain evidence="2">IAEA</strain>
    </source>
</reference>
<evidence type="ECO:0000313" key="1">
    <source>
        <dbReference type="EnsemblMetazoa" id="GPAI043178-PA"/>
    </source>
</evidence>